<gene>
    <name evidence="1" type="ordered locus">Clocl_1168</name>
</gene>
<dbReference type="Proteomes" id="UP000005435">
    <property type="component" value="Chromosome"/>
</dbReference>
<dbReference type="STRING" id="720554.Clocl_1168"/>
<keyword evidence="2" id="KW-1185">Reference proteome</keyword>
<proteinExistence type="predicted"/>
<dbReference type="HOGENOM" id="CLU_3409025_0_0_9"/>
<evidence type="ECO:0000313" key="1">
    <source>
        <dbReference type="EMBL" id="AEV67837.1"/>
    </source>
</evidence>
<dbReference type="EMBL" id="CP003065">
    <property type="protein sequence ID" value="AEV67837.1"/>
    <property type="molecule type" value="Genomic_DNA"/>
</dbReference>
<protein>
    <submittedName>
        <fullName evidence="1">Uncharacterized protein</fullName>
    </submittedName>
</protein>
<sequence>MLLQILEQFRDLVIDKNTLIQLLPLELKK</sequence>
<evidence type="ECO:0000313" key="2">
    <source>
        <dbReference type="Proteomes" id="UP000005435"/>
    </source>
</evidence>
<accession>G8LYT5</accession>
<organism evidence="1 2">
    <name type="scientific">Acetivibrio clariflavus (strain DSM 19732 / NBRC 101661 / EBR45)</name>
    <name type="common">Clostridium clariflavum</name>
    <dbReference type="NCBI Taxonomy" id="720554"/>
    <lineage>
        <taxon>Bacteria</taxon>
        <taxon>Bacillati</taxon>
        <taxon>Bacillota</taxon>
        <taxon>Clostridia</taxon>
        <taxon>Eubacteriales</taxon>
        <taxon>Oscillospiraceae</taxon>
        <taxon>Acetivibrio</taxon>
    </lineage>
</organism>
<dbReference type="AlphaFoldDB" id="G8LYT5"/>
<reference evidence="1 2" key="2">
    <citation type="journal article" date="2012" name="Stand. Genomic Sci.">
        <title>Complete Genome Sequence of Clostridium clariflavum DSM 19732.</title>
        <authorList>
            <person name="Izquierdo J.A."/>
            <person name="Goodwin L."/>
            <person name="Davenport K.W."/>
            <person name="Teshima H."/>
            <person name="Bruce D."/>
            <person name="Detter C."/>
            <person name="Tapia R."/>
            <person name="Han S."/>
            <person name="Land M."/>
            <person name="Hauser L."/>
            <person name="Jeffries C.D."/>
            <person name="Han J."/>
            <person name="Pitluck S."/>
            <person name="Nolan M."/>
            <person name="Chen A."/>
            <person name="Huntemann M."/>
            <person name="Mavromatis K."/>
            <person name="Mikhailova N."/>
            <person name="Liolios K."/>
            <person name="Woyke T."/>
            <person name="Lynd L.R."/>
        </authorList>
    </citation>
    <scope>NUCLEOTIDE SEQUENCE [LARGE SCALE GENOMIC DNA]</scope>
    <source>
        <strain evidence="2">DSM 19732 / NBRC 101661 / EBR45</strain>
    </source>
</reference>
<dbReference type="KEGG" id="ccl:Clocl_1168"/>
<name>G8LYT5_ACECE</name>
<reference evidence="2" key="1">
    <citation type="submission" date="2011-12" db="EMBL/GenBank/DDBJ databases">
        <title>Complete sequence of Clostridium clariflavum DSM 19732.</title>
        <authorList>
            <consortium name="US DOE Joint Genome Institute"/>
            <person name="Lucas S."/>
            <person name="Han J."/>
            <person name="Lapidus A."/>
            <person name="Cheng J.-F."/>
            <person name="Goodwin L."/>
            <person name="Pitluck S."/>
            <person name="Peters L."/>
            <person name="Teshima H."/>
            <person name="Detter J.C."/>
            <person name="Han C."/>
            <person name="Tapia R."/>
            <person name="Land M."/>
            <person name="Hauser L."/>
            <person name="Kyrpides N."/>
            <person name="Ivanova N."/>
            <person name="Pagani I."/>
            <person name="Kitzmiller T."/>
            <person name="Lynd L."/>
            <person name="Izquierdo J."/>
            <person name="Woyke T."/>
        </authorList>
    </citation>
    <scope>NUCLEOTIDE SEQUENCE [LARGE SCALE GENOMIC DNA]</scope>
    <source>
        <strain evidence="2">DSM 19732 / NBRC 101661 / EBR45</strain>
    </source>
</reference>